<proteinExistence type="predicted"/>
<dbReference type="EMBL" id="NQYH01000009">
    <property type="protein sequence ID" value="RIY40408.1"/>
    <property type="molecule type" value="Genomic_DNA"/>
</dbReference>
<dbReference type="CDD" id="cd01949">
    <property type="entry name" value="GGDEF"/>
    <property type="match status" value="1"/>
</dbReference>
<organism evidence="5 6">
    <name type="scientific">Neopusillimonas maritima</name>
    <dbReference type="NCBI Taxonomy" id="2026239"/>
    <lineage>
        <taxon>Bacteria</taxon>
        <taxon>Pseudomonadati</taxon>
        <taxon>Pseudomonadota</taxon>
        <taxon>Betaproteobacteria</taxon>
        <taxon>Burkholderiales</taxon>
        <taxon>Alcaligenaceae</taxon>
        <taxon>Neopusillimonas</taxon>
    </lineage>
</organism>
<comment type="caution">
    <text evidence="5">The sequence shown here is derived from an EMBL/GenBank/DDBJ whole genome shotgun (WGS) entry which is preliminary data.</text>
</comment>
<evidence type="ECO:0000313" key="4">
    <source>
        <dbReference type="EMBL" id="RII81872.1"/>
    </source>
</evidence>
<dbReference type="Pfam" id="PF00672">
    <property type="entry name" value="HAMP"/>
    <property type="match status" value="1"/>
</dbReference>
<keyword evidence="1" id="KW-1133">Transmembrane helix</keyword>
<dbReference type="InterPro" id="IPR003660">
    <property type="entry name" value="HAMP_dom"/>
</dbReference>
<dbReference type="PROSITE" id="PS50885">
    <property type="entry name" value="HAMP"/>
    <property type="match status" value="1"/>
</dbReference>
<dbReference type="Gene3D" id="3.30.450.20">
    <property type="entry name" value="PAS domain"/>
    <property type="match status" value="1"/>
</dbReference>
<keyword evidence="1" id="KW-0472">Membrane</keyword>
<protein>
    <recommendedName>
        <fullName evidence="8">GGDEF domain-containing protein</fullName>
    </recommendedName>
</protein>
<dbReference type="Pfam" id="PF00990">
    <property type="entry name" value="GGDEF"/>
    <property type="match status" value="1"/>
</dbReference>
<dbReference type="CDD" id="cd18774">
    <property type="entry name" value="PDC2_HK_sensor"/>
    <property type="match status" value="1"/>
</dbReference>
<dbReference type="RefSeq" id="WP_119442918.1">
    <property type="nucleotide sequence ID" value="NZ_CP170494.1"/>
</dbReference>
<feature type="domain" description="GGDEF" evidence="3">
    <location>
        <begin position="359"/>
        <end position="492"/>
    </location>
</feature>
<keyword evidence="7" id="KW-1185">Reference proteome</keyword>
<dbReference type="GO" id="GO:0007165">
    <property type="term" value="P:signal transduction"/>
    <property type="evidence" value="ECO:0007669"/>
    <property type="project" value="InterPro"/>
</dbReference>
<dbReference type="Proteomes" id="UP000266483">
    <property type="component" value="Unassembled WGS sequence"/>
</dbReference>
<feature type="domain" description="HAMP" evidence="2">
    <location>
        <begin position="264"/>
        <end position="316"/>
    </location>
</feature>
<dbReference type="CDD" id="cd06225">
    <property type="entry name" value="HAMP"/>
    <property type="match status" value="1"/>
</dbReference>
<dbReference type="InterPro" id="IPR043128">
    <property type="entry name" value="Rev_trsase/Diguanyl_cyclase"/>
</dbReference>
<dbReference type="InterPro" id="IPR000160">
    <property type="entry name" value="GGDEF_dom"/>
</dbReference>
<dbReference type="PANTHER" id="PTHR46663:SF3">
    <property type="entry name" value="SLL0267 PROTEIN"/>
    <property type="match status" value="1"/>
</dbReference>
<sequence>MASYIADEIDQKVRTRQETLERIAGSYPHESGNDPSVIEAWLSRVQTLSPFFLSGMMIVLKDGTLRASNTPASTTAHHDALFTETQWLLSILNSGGPQISPPFKDPDQNTAMIAFGIGIRDQSGAVTAVLVGLTQLDAAGFLQELNTQKWGNGGSYLIISPHDQMFLGANDPSFIMKRTPKPGINLLHDKAMAGYRGPGVTVNAQGVEEVVGIQSVPSTGWFVVSRIPVEKAYAPIDTIADYVIMAGALLSAIALTCLALFLPHVFRRLDRATQAIGDMASGRKPLHALPEDGKDEAGALVRQFNLLVKRIQDQETSLRRNEAKLAYMATHDTLTKLYNRPMLMSRLQHSLEIAHRHRAAGAVLFCDLDGFKPVNDNFGHDVGDQLLVEVARCLLSGRRQTDTVARLGGDEFVIVLTDLKAPVEDAKRLAQQYLDAIRAPFNIDGKELKISLSIGIALFGNESISPSQLLSNADTAMYRAKNLGKNRYCLHQ</sequence>
<dbReference type="EMBL" id="NQOU01000007">
    <property type="protein sequence ID" value="RII81872.1"/>
    <property type="molecule type" value="Genomic_DNA"/>
</dbReference>
<dbReference type="GO" id="GO:0003824">
    <property type="term" value="F:catalytic activity"/>
    <property type="evidence" value="ECO:0007669"/>
    <property type="project" value="UniProtKB-ARBA"/>
</dbReference>
<evidence type="ECO:0000256" key="1">
    <source>
        <dbReference type="SAM" id="Phobius"/>
    </source>
</evidence>
<dbReference type="OrthoDB" id="8929028at2"/>
<evidence type="ECO:0000313" key="5">
    <source>
        <dbReference type="EMBL" id="RIY40408.1"/>
    </source>
</evidence>
<dbReference type="GO" id="GO:0016020">
    <property type="term" value="C:membrane"/>
    <property type="evidence" value="ECO:0007669"/>
    <property type="project" value="InterPro"/>
</dbReference>
<dbReference type="NCBIfam" id="TIGR00254">
    <property type="entry name" value="GGDEF"/>
    <property type="match status" value="1"/>
</dbReference>
<dbReference type="InterPro" id="IPR029787">
    <property type="entry name" value="Nucleotide_cyclase"/>
</dbReference>
<dbReference type="AlphaFoldDB" id="A0A3A1YT65"/>
<accession>A0A3A1YT65</accession>
<dbReference type="Gene3D" id="6.10.340.10">
    <property type="match status" value="1"/>
</dbReference>
<dbReference type="Gene3D" id="3.30.70.270">
    <property type="match status" value="1"/>
</dbReference>
<dbReference type="InterPro" id="IPR052163">
    <property type="entry name" value="DGC-Regulatory_Protein"/>
</dbReference>
<dbReference type="CDD" id="cd18773">
    <property type="entry name" value="PDC1_HK_sensor"/>
    <property type="match status" value="1"/>
</dbReference>
<evidence type="ECO:0000259" key="3">
    <source>
        <dbReference type="PROSITE" id="PS50887"/>
    </source>
</evidence>
<dbReference type="SUPFAM" id="SSF55073">
    <property type="entry name" value="Nucleotide cyclase"/>
    <property type="match status" value="1"/>
</dbReference>
<feature type="transmembrane region" description="Helical" evidence="1">
    <location>
        <begin position="242"/>
        <end position="262"/>
    </location>
</feature>
<dbReference type="PANTHER" id="PTHR46663">
    <property type="entry name" value="DIGUANYLATE CYCLASE DGCT-RELATED"/>
    <property type="match status" value="1"/>
</dbReference>
<evidence type="ECO:0008006" key="8">
    <source>
        <dbReference type="Google" id="ProtNLM"/>
    </source>
</evidence>
<dbReference type="FunFam" id="3.30.70.270:FF:000001">
    <property type="entry name" value="Diguanylate cyclase domain protein"/>
    <property type="match status" value="1"/>
</dbReference>
<reference evidence="6 7" key="1">
    <citation type="submission" date="2017-08" db="EMBL/GenBank/DDBJ databases">
        <title>Pusillimonas indicus sp. nov., a member of the family Alcaligenaceae isolated from surface seawater.</title>
        <authorList>
            <person name="Li J."/>
        </authorList>
    </citation>
    <scope>NUCLEOTIDE SEQUENCE [LARGE SCALE GENOMIC DNA]</scope>
    <source>
        <strain evidence="4 7">17-4A</strain>
        <strain evidence="5 6">L52-1-41</strain>
    </source>
</reference>
<dbReference type="PROSITE" id="PS50887">
    <property type="entry name" value="GGDEF"/>
    <property type="match status" value="1"/>
</dbReference>
<evidence type="ECO:0000313" key="6">
    <source>
        <dbReference type="Proteomes" id="UP000266206"/>
    </source>
</evidence>
<gene>
    <name evidence="4" type="ORF">CJO09_14000</name>
    <name evidence="5" type="ORF">CJP73_11130</name>
</gene>
<keyword evidence="1" id="KW-0812">Transmembrane</keyword>
<dbReference type="Proteomes" id="UP000266206">
    <property type="component" value="Unassembled WGS sequence"/>
</dbReference>
<evidence type="ECO:0000259" key="2">
    <source>
        <dbReference type="PROSITE" id="PS50885"/>
    </source>
</evidence>
<name>A0A3A1YT65_9BURK</name>
<evidence type="ECO:0000313" key="7">
    <source>
        <dbReference type="Proteomes" id="UP000266483"/>
    </source>
</evidence>
<dbReference type="SMART" id="SM00267">
    <property type="entry name" value="GGDEF"/>
    <property type="match status" value="1"/>
</dbReference>